<comment type="caution">
    <text evidence="3">The sequence shown here is derived from an EMBL/GenBank/DDBJ whole genome shotgun (WGS) entry which is preliminary data.</text>
</comment>
<organism evidence="3 4">
    <name type="scientific">Papaver atlanticum</name>
    <dbReference type="NCBI Taxonomy" id="357466"/>
    <lineage>
        <taxon>Eukaryota</taxon>
        <taxon>Viridiplantae</taxon>
        <taxon>Streptophyta</taxon>
        <taxon>Embryophyta</taxon>
        <taxon>Tracheophyta</taxon>
        <taxon>Spermatophyta</taxon>
        <taxon>Magnoliopsida</taxon>
        <taxon>Ranunculales</taxon>
        <taxon>Papaveraceae</taxon>
        <taxon>Papaveroideae</taxon>
        <taxon>Papaver</taxon>
    </lineage>
</organism>
<evidence type="ECO:0000256" key="1">
    <source>
        <dbReference type="ARBA" id="ARBA00022448"/>
    </source>
</evidence>
<dbReference type="AlphaFoldDB" id="A0AAD4XG57"/>
<evidence type="ECO:0000256" key="2">
    <source>
        <dbReference type="ARBA" id="ARBA00022604"/>
    </source>
</evidence>
<dbReference type="Pfam" id="PF05266">
    <property type="entry name" value="DUF724"/>
    <property type="match status" value="1"/>
</dbReference>
<gene>
    <name evidence="3" type="ORF">MKW98_022612</name>
</gene>
<proteinExistence type="predicted"/>
<accession>A0AAD4XG57</accession>
<keyword evidence="2" id="KW-0341">Growth regulation</keyword>
<keyword evidence="1" id="KW-0813">Transport</keyword>
<reference evidence="3" key="1">
    <citation type="submission" date="2022-04" db="EMBL/GenBank/DDBJ databases">
        <title>A functionally conserved STORR gene fusion in Papaver species that diverged 16.8 million years ago.</title>
        <authorList>
            <person name="Catania T."/>
        </authorList>
    </citation>
    <scope>NUCLEOTIDE SEQUENCE</scope>
    <source>
        <strain evidence="3">S-188037</strain>
    </source>
</reference>
<protein>
    <submittedName>
        <fullName evidence="3">Uncharacterized protein</fullName>
    </submittedName>
</protein>
<dbReference type="EMBL" id="JAJJMB010010087">
    <property type="protein sequence ID" value="KAI3910925.1"/>
    <property type="molecule type" value="Genomic_DNA"/>
</dbReference>
<sequence length="183" mass="21181">MSPGNHRSLCLNNENRSLRDDLFTVMPQNPHCKPLDRYCEGIREGIKVGLDIVFINLAQKFVSLTSPVELLSDLEEYVAQLLELDEMGYDCTKIWERFDTLRALSEQEQVSSLKLEETTSKRRDKEVNATIIHTRISELESELKAVSKTREEEIETLKLTERSYIEEKESNLQEFRSAATAPW</sequence>
<evidence type="ECO:0000313" key="3">
    <source>
        <dbReference type="EMBL" id="KAI3910925.1"/>
    </source>
</evidence>
<dbReference type="Proteomes" id="UP001202328">
    <property type="component" value="Unassembled WGS sequence"/>
</dbReference>
<keyword evidence="4" id="KW-1185">Reference proteome</keyword>
<dbReference type="InterPro" id="IPR007930">
    <property type="entry name" value="DUF724"/>
</dbReference>
<name>A0AAD4XG57_9MAGN</name>
<evidence type="ECO:0000313" key="4">
    <source>
        <dbReference type="Proteomes" id="UP001202328"/>
    </source>
</evidence>